<feature type="transmembrane region" description="Helical" evidence="7">
    <location>
        <begin position="455"/>
        <end position="473"/>
    </location>
</feature>
<gene>
    <name evidence="9" type="ORF">FN846DRAFT_779265</name>
</gene>
<accession>A0A5J5EWL7</accession>
<dbReference type="InterPro" id="IPR020846">
    <property type="entry name" value="MFS_dom"/>
</dbReference>
<keyword evidence="5 7" id="KW-0472">Membrane</keyword>
<feature type="transmembrane region" description="Helical" evidence="7">
    <location>
        <begin position="387"/>
        <end position="405"/>
    </location>
</feature>
<keyword evidence="10" id="KW-1185">Reference proteome</keyword>
<dbReference type="Gene3D" id="1.20.1250.20">
    <property type="entry name" value="MFS general substrate transporter like domains"/>
    <property type="match status" value="1"/>
</dbReference>
<keyword evidence="2" id="KW-0813">Transport</keyword>
<comment type="caution">
    <text evidence="9">The sequence shown here is derived from an EMBL/GenBank/DDBJ whole genome shotgun (WGS) entry which is preliminary data.</text>
</comment>
<keyword evidence="3 7" id="KW-0812">Transmembrane</keyword>
<keyword evidence="4 7" id="KW-1133">Transmembrane helix</keyword>
<evidence type="ECO:0000256" key="2">
    <source>
        <dbReference type="ARBA" id="ARBA00022448"/>
    </source>
</evidence>
<feature type="compositionally biased region" description="Low complexity" evidence="6">
    <location>
        <begin position="48"/>
        <end position="60"/>
    </location>
</feature>
<dbReference type="Proteomes" id="UP000326924">
    <property type="component" value="Unassembled WGS sequence"/>
</dbReference>
<evidence type="ECO:0000256" key="5">
    <source>
        <dbReference type="ARBA" id="ARBA00023136"/>
    </source>
</evidence>
<evidence type="ECO:0000256" key="3">
    <source>
        <dbReference type="ARBA" id="ARBA00022692"/>
    </source>
</evidence>
<feature type="transmembrane region" description="Helical" evidence="7">
    <location>
        <begin position="114"/>
        <end position="134"/>
    </location>
</feature>
<feature type="region of interest" description="Disordered" evidence="6">
    <location>
        <begin position="23"/>
        <end position="65"/>
    </location>
</feature>
<feature type="transmembrane region" description="Helical" evidence="7">
    <location>
        <begin position="203"/>
        <end position="225"/>
    </location>
</feature>
<feature type="transmembrane region" description="Helical" evidence="7">
    <location>
        <begin position="347"/>
        <end position="367"/>
    </location>
</feature>
<dbReference type="PRINTS" id="PR01035">
    <property type="entry name" value="TCRTETA"/>
</dbReference>
<dbReference type="GO" id="GO:0022857">
    <property type="term" value="F:transmembrane transporter activity"/>
    <property type="evidence" value="ECO:0007669"/>
    <property type="project" value="InterPro"/>
</dbReference>
<dbReference type="GO" id="GO:0016020">
    <property type="term" value="C:membrane"/>
    <property type="evidence" value="ECO:0007669"/>
    <property type="project" value="UniProtKB-SubCell"/>
</dbReference>
<organism evidence="9 10">
    <name type="scientific">Sphaerosporella brunnea</name>
    <dbReference type="NCBI Taxonomy" id="1250544"/>
    <lineage>
        <taxon>Eukaryota</taxon>
        <taxon>Fungi</taxon>
        <taxon>Dikarya</taxon>
        <taxon>Ascomycota</taxon>
        <taxon>Pezizomycotina</taxon>
        <taxon>Pezizomycetes</taxon>
        <taxon>Pezizales</taxon>
        <taxon>Pyronemataceae</taxon>
        <taxon>Sphaerosporella</taxon>
    </lineage>
</organism>
<dbReference type="Pfam" id="PF07690">
    <property type="entry name" value="MFS_1"/>
    <property type="match status" value="1"/>
</dbReference>
<dbReference type="OrthoDB" id="10262656at2759"/>
<dbReference type="PROSITE" id="PS50850">
    <property type="entry name" value="MFS"/>
    <property type="match status" value="1"/>
</dbReference>
<name>A0A5J5EWL7_9PEZI</name>
<dbReference type="EMBL" id="VXIS01000102">
    <property type="protein sequence ID" value="KAA8904959.1"/>
    <property type="molecule type" value="Genomic_DNA"/>
</dbReference>
<evidence type="ECO:0000256" key="6">
    <source>
        <dbReference type="SAM" id="MobiDB-lite"/>
    </source>
</evidence>
<dbReference type="InParanoid" id="A0A5J5EWL7"/>
<evidence type="ECO:0000259" key="8">
    <source>
        <dbReference type="PROSITE" id="PS50850"/>
    </source>
</evidence>
<feature type="region of interest" description="Disordered" evidence="6">
    <location>
        <begin position="547"/>
        <end position="574"/>
    </location>
</feature>
<evidence type="ECO:0000256" key="7">
    <source>
        <dbReference type="SAM" id="Phobius"/>
    </source>
</evidence>
<feature type="domain" description="Major facilitator superfamily (MFS) profile" evidence="8">
    <location>
        <begin position="75"/>
        <end position="545"/>
    </location>
</feature>
<dbReference type="InterPro" id="IPR001958">
    <property type="entry name" value="Tet-R_TetA/multi-R_MdtG-like"/>
</dbReference>
<feature type="transmembrane region" description="Helical" evidence="7">
    <location>
        <begin position="245"/>
        <end position="267"/>
    </location>
</feature>
<evidence type="ECO:0000313" key="9">
    <source>
        <dbReference type="EMBL" id="KAA8904959.1"/>
    </source>
</evidence>
<dbReference type="InterPro" id="IPR036259">
    <property type="entry name" value="MFS_trans_sf"/>
</dbReference>
<sequence length="574" mass="61811">MPRNITPKRAAFQRRQSSYHYQTFPGVVPPASRGRPPHSKIHNDSPRGGICSGSSSLRSGLDGGSNGGSPIPWRQLIILAIISLAEQTALNSISPYLPEMAATFPEVAQGKVGLYVGIIASSFAAAQFATNVFWGHLSDRIGRKPVILLGTFLTSLCFFAFGFCRTLPQAIVVQVLMGLFNANAGVVSTVLGEITDKSNQTSAFAWLPIIYGLGAITGPIIGGVLSGASKHPSGPLSRLFSKFPYLLPNVVCCMILLVGLVLSFFMLDESLHEAQRLPPLSQRVKCLFSWLWQFTASYRPSFVRFGEGSAWEEEYGSPQRTLAESCPALLPDRTEEISYRSIMVPQIIFLMITYALFNLSNIAFNSLYPIYTSAPRPVGRAMSPEEIGLMLSLSGGIGIFFQAFLFTPIQKRLGNIWSYRAAFLGFVVSFIAMPLVGRNEDEPKAWLYTELSATLLVKSISAVGGLTCAMLLITNASPKPSTLGTLNGLAQTLSAGGRAFAPFVSGALFTAGFKMKGGEWLPWGLFGGIALLGLGLSFGLSWPGFESDDEEAEPLLPGHSPVPEGGEDNGSVRD</sequence>
<reference evidence="9 10" key="1">
    <citation type="submission" date="2019-09" db="EMBL/GenBank/DDBJ databases">
        <title>Draft genome of the ectomycorrhizal ascomycete Sphaerosporella brunnea.</title>
        <authorList>
            <consortium name="DOE Joint Genome Institute"/>
            <person name="Benucci G.M."/>
            <person name="Marozzi G."/>
            <person name="Antonielli L."/>
            <person name="Sanchez S."/>
            <person name="Marco P."/>
            <person name="Wang X."/>
            <person name="Falini L.B."/>
            <person name="Barry K."/>
            <person name="Haridas S."/>
            <person name="Lipzen A."/>
            <person name="Labutti K."/>
            <person name="Grigoriev I.V."/>
            <person name="Murat C."/>
            <person name="Martin F."/>
            <person name="Albertini E."/>
            <person name="Donnini D."/>
            <person name="Bonito G."/>
        </authorList>
    </citation>
    <scope>NUCLEOTIDE SEQUENCE [LARGE SCALE GENOMIC DNA]</scope>
    <source>
        <strain evidence="9 10">Sb_GMNB300</strain>
    </source>
</reference>
<dbReference type="InterPro" id="IPR011701">
    <property type="entry name" value="MFS"/>
</dbReference>
<evidence type="ECO:0000313" key="10">
    <source>
        <dbReference type="Proteomes" id="UP000326924"/>
    </source>
</evidence>
<dbReference type="PANTHER" id="PTHR23504:SF39">
    <property type="entry name" value="TRANSPORTER, PUTATIVE (AFU_ORTHOLOGUE AFUA_6G03860)-RELATED"/>
    <property type="match status" value="1"/>
</dbReference>
<evidence type="ECO:0000256" key="4">
    <source>
        <dbReference type="ARBA" id="ARBA00022989"/>
    </source>
</evidence>
<dbReference type="CDD" id="cd17330">
    <property type="entry name" value="MFS_SLC46_TetA_like"/>
    <property type="match status" value="1"/>
</dbReference>
<protein>
    <submittedName>
        <fullName evidence="9">Major facilitator superfamily domain-containing protein</fullName>
    </submittedName>
</protein>
<evidence type="ECO:0000256" key="1">
    <source>
        <dbReference type="ARBA" id="ARBA00004141"/>
    </source>
</evidence>
<feature type="transmembrane region" description="Helical" evidence="7">
    <location>
        <begin position="417"/>
        <end position="435"/>
    </location>
</feature>
<feature type="transmembrane region" description="Helical" evidence="7">
    <location>
        <begin position="520"/>
        <end position="540"/>
    </location>
</feature>
<proteinExistence type="predicted"/>
<feature type="transmembrane region" description="Helical" evidence="7">
    <location>
        <begin position="146"/>
        <end position="163"/>
    </location>
</feature>
<dbReference type="PANTHER" id="PTHR23504">
    <property type="entry name" value="MAJOR FACILITATOR SUPERFAMILY DOMAIN-CONTAINING PROTEIN 10"/>
    <property type="match status" value="1"/>
</dbReference>
<dbReference type="AlphaFoldDB" id="A0A5J5EWL7"/>
<comment type="subcellular location">
    <subcellularLocation>
        <location evidence="1">Membrane</location>
        <topology evidence="1">Multi-pass membrane protein</topology>
    </subcellularLocation>
</comment>
<dbReference type="SUPFAM" id="SSF103473">
    <property type="entry name" value="MFS general substrate transporter"/>
    <property type="match status" value="1"/>
</dbReference>